<sequence>MHWGAAEVVGPPKSTWFASGLPLRFLLLPGQASDISNAQVLLDQIRILGKQGRPRKRCRWLLAEKS</sequence>
<accession>A0A5S5B6G5</accession>
<organism evidence="1 2">
    <name type="scientific">Stutzerimonas stutzeri</name>
    <name type="common">Pseudomonas stutzeri</name>
    <dbReference type="NCBI Taxonomy" id="316"/>
    <lineage>
        <taxon>Bacteria</taxon>
        <taxon>Pseudomonadati</taxon>
        <taxon>Pseudomonadota</taxon>
        <taxon>Gammaproteobacteria</taxon>
        <taxon>Pseudomonadales</taxon>
        <taxon>Pseudomonadaceae</taxon>
        <taxon>Stutzerimonas</taxon>
    </lineage>
</organism>
<protein>
    <submittedName>
        <fullName evidence="1">Uncharacterized protein</fullName>
    </submittedName>
</protein>
<dbReference type="EMBL" id="VNHQ01000014">
    <property type="protein sequence ID" value="TYP61520.1"/>
    <property type="molecule type" value="Genomic_DNA"/>
</dbReference>
<gene>
    <name evidence="1" type="ORF">A9A72_124256</name>
</gene>
<name>A0A5S5B6G5_STUST</name>
<comment type="caution">
    <text evidence="1">The sequence shown here is derived from an EMBL/GenBank/DDBJ whole genome shotgun (WGS) entry which is preliminary data.</text>
</comment>
<evidence type="ECO:0000313" key="2">
    <source>
        <dbReference type="Proteomes" id="UP000324282"/>
    </source>
</evidence>
<reference evidence="1 2" key="1">
    <citation type="submission" date="2019-07" db="EMBL/GenBank/DDBJ databases">
        <title>Deep subsurface shale carbon reservoir microbial communities from Ohio and West Virginia, USA.</title>
        <authorList>
            <person name="Wrighton K."/>
        </authorList>
    </citation>
    <scope>NUCLEOTIDE SEQUENCE [LARGE SCALE GENOMIC DNA]</scope>
    <source>
        <strain evidence="1 2">NP_8Ht</strain>
    </source>
</reference>
<evidence type="ECO:0000313" key="1">
    <source>
        <dbReference type="EMBL" id="TYP61520.1"/>
    </source>
</evidence>
<dbReference type="Proteomes" id="UP000324282">
    <property type="component" value="Unassembled WGS sequence"/>
</dbReference>
<dbReference type="AlphaFoldDB" id="A0A5S5B6G5"/>
<proteinExistence type="predicted"/>